<reference evidence="3" key="1">
    <citation type="submission" date="2021-03" db="EMBL/GenBank/DDBJ databases">
        <title>Comparative genomics and phylogenomic investigation of the class Geoglossomycetes provide insights into ecological specialization and systematics.</title>
        <authorList>
            <person name="Melie T."/>
            <person name="Pirro S."/>
            <person name="Miller A.N."/>
            <person name="Quandt A."/>
        </authorList>
    </citation>
    <scope>NUCLEOTIDE SEQUENCE</scope>
    <source>
        <strain evidence="3">CAQ_001_2017</strain>
    </source>
</reference>
<feature type="compositionally biased region" description="Pro residues" evidence="1">
    <location>
        <begin position="1539"/>
        <end position="1549"/>
    </location>
</feature>
<dbReference type="InterPro" id="IPR058210">
    <property type="entry name" value="SACS/Nov_dom"/>
</dbReference>
<dbReference type="PANTHER" id="PTHR47839:SF1">
    <property type="entry name" value="DOMAIN PROTEIN, PUTATIVE (AFU_ORTHOLOGUE AFUA_6G04830)-RELATED"/>
    <property type="match status" value="1"/>
</dbReference>
<evidence type="ECO:0000256" key="1">
    <source>
        <dbReference type="SAM" id="MobiDB-lite"/>
    </source>
</evidence>
<dbReference type="SUPFAM" id="SSF55874">
    <property type="entry name" value="ATPase domain of HSP90 chaperone/DNA topoisomerase II/histidine kinase"/>
    <property type="match status" value="1"/>
</dbReference>
<evidence type="ECO:0000313" key="4">
    <source>
        <dbReference type="Proteomes" id="UP000750711"/>
    </source>
</evidence>
<gene>
    <name evidence="3" type="ORF">GP486_004654</name>
</gene>
<dbReference type="InterPro" id="IPR036890">
    <property type="entry name" value="HATPase_C_sf"/>
</dbReference>
<dbReference type="NCBIfam" id="NF047352">
    <property type="entry name" value="P_loop_sacsin"/>
    <property type="match status" value="1"/>
</dbReference>
<evidence type="ECO:0000259" key="2">
    <source>
        <dbReference type="Pfam" id="PF25794"/>
    </source>
</evidence>
<dbReference type="PANTHER" id="PTHR47839">
    <property type="entry name" value="DOMAIN PROTEIN, PUTATIVE (AFU_ORTHOLOGUE AFUA_6G04830)-RELATED"/>
    <property type="match status" value="1"/>
</dbReference>
<dbReference type="EMBL" id="JAGHQM010000766">
    <property type="protein sequence ID" value="KAH0558697.1"/>
    <property type="molecule type" value="Genomic_DNA"/>
</dbReference>
<evidence type="ECO:0000313" key="3">
    <source>
        <dbReference type="EMBL" id="KAH0558697.1"/>
    </source>
</evidence>
<accession>A0A9P8LAS5</accession>
<organism evidence="3 4">
    <name type="scientific">Trichoglossum hirsutum</name>
    <dbReference type="NCBI Taxonomy" id="265104"/>
    <lineage>
        <taxon>Eukaryota</taxon>
        <taxon>Fungi</taxon>
        <taxon>Dikarya</taxon>
        <taxon>Ascomycota</taxon>
        <taxon>Pezizomycotina</taxon>
        <taxon>Geoglossomycetes</taxon>
        <taxon>Geoglossales</taxon>
        <taxon>Geoglossaceae</taxon>
        <taxon>Trichoglossum</taxon>
    </lineage>
</organism>
<name>A0A9P8LAS5_9PEZI</name>
<sequence length="1739" mass="193167">MTGVDFNALKARTMGSGYDEEAVTVNTRALIDKVLARTVLRELIQNAVDADATKIIIRFETSPSPNVPVPASIDTASLLKHVIRHHTLYRLVVTNDGNIFEASDWSRLKRIAEGNPDETKIGAFGVGFYSVFADCEEPFVSSGNEAMAFYWKKNSLFTRRLQVPDGQGSQDTSFVLDYRSKTAPIPPLLGLCQFLATSLTFVGLQKLELWLDEWNLLTLNKKKAPSVNVALPRDVETRTREGLMAIGSVERESVEIHAKWLNVVGWKPASVASSSSFDGVEIGGGMSSAPSLRSFFSKLTSGVSAVNSTIEKAARLESEAQKAIAEDIAGVSSATVSLRITTANVHSSVTTSFAREIERATKKPPPKTTKLAILTSSHEDGGAVTKATSAQNGIDIFSTMLPSKSGKVFIGFPTHQTTGLLAHISAHSVIPTVERESIDLNARWVSTWNVEMLRVAGIVCRIAWSREMNEIREKMQRAAPSSGKGRVRKEEVDGMMSTAVHVCRQFTFQDSTPSNQVGQLVEGAFWMCNKQATIEIFSTRGVLPSYEVRIATEDLSGFVDGIPVIPEALVREAKGFVDKVKDLGLVTEVTIPDVKKELEAKALDGRQLGEFLKWAAKKAKSGDIDLVTVKSLLSVAVASVEQYGKPDGQSRLLLLGGIKYFVNPARISPDMPIPPDTMPFTHAKNIPAIELRALGWEELAILPWLQFLVESSGKGNLVADKDITASPKFAGQVLATVSKQWDQINQPSRAKVVSLLENRTVIPTKQGMVRPAEAYFPSVKLFPDLPVVTDLHSVRDNLLLALGVRKTVELGIVFKRLMSESNTQRGAEGSPGVRWSHVDLICYLASVREDIPPADISRLKDAPIFSAEGASHSGGDRRYKISELFTPTDLLRRLELPLLQWDGVFRSSSREGRFLSFLGLKSFPSIPELVQAISKAATKGNVALVDQTLAYWVRTYHENGYGSYDCASIRTPFLPLQGEKSLKLATPADCFTNDLATLLGFEILRKDLHPHAFMLGVKPNPPMPECVSRLISRPPTTVREAKEIFGYFATRLAEIGPQMSERLADAKFVPISSKVVKSNSSVKEKEIQSVRHVSPKNCFLGDSSTYESIFDFVDFGSEANSFLLKVGSKHEPTKSEIAYLLVREPARLLSVFQSAEKYLGLLRSLADSFESLKKDRVLYREMKRAPFLLASKEIPVKSSKLVGKDYRTSGSYADDVDDEDDTGIKEWRLASAGEIIIVDDFASFNLFREELLTAPQEEALETWYLELGASLLSKLVQEEPKVGSFVDDPVESKKLLKLVFERSRLFLHNIEGRSIRHNVRWLEKNLGAQTVRSISLRRTLRGHNLSHTEKRTAVVTQDPKRGWTLWITASGYDMFQVSQGLVNLLITRPQFNLSLTLMSLLSTDLYTLRARGYNVDRILRAKAEEQRIAELNRQKLIEEQHRLAQEQEEQLRKEKEMRGHSSKEKQEQVAMPGAFGPESPEHVAVQPPIQRTDPERNPKGVFSSFTKRLGLGSDDMRPSTRHIQSFLNGNRDSNDPQNDLPPPYSPPGMDPQQQQQKPPEAITSPHRLHQNLLSAIRASRSHNSSEVFSPPQTNTVKETATYCDAKPSQDLTFMAESSRSIKIFLSNSVREKSSFLRAHSEGFETFGKLLEEIGVVFALAPGCLHMYYDETGSTIAFNTNGSIFCNYRFFLQLHLPGMLQESQPAEKRADALVYWWVVLCHELAHNLVASHSSDHSFYT</sequence>
<protein>
    <recommendedName>
        <fullName evidence="2">Sacsin/Nov domain-containing protein</fullName>
    </recommendedName>
</protein>
<proteinExistence type="predicted"/>
<dbReference type="Proteomes" id="UP000750711">
    <property type="component" value="Unassembled WGS sequence"/>
</dbReference>
<dbReference type="Gene3D" id="3.30.565.10">
    <property type="entry name" value="Histidine kinase-like ATPase, C-terminal domain"/>
    <property type="match status" value="1"/>
</dbReference>
<dbReference type="InterPro" id="IPR022155">
    <property type="entry name" value="DUF3684"/>
</dbReference>
<keyword evidence="4" id="KW-1185">Reference proteome</keyword>
<feature type="compositionally biased region" description="Basic and acidic residues" evidence="1">
    <location>
        <begin position="1444"/>
        <end position="1467"/>
    </location>
</feature>
<feature type="region of interest" description="Disordered" evidence="1">
    <location>
        <begin position="1444"/>
        <end position="1561"/>
    </location>
</feature>
<comment type="caution">
    <text evidence="3">The sequence shown here is derived from an EMBL/GenBank/DDBJ whole genome shotgun (WGS) entry which is preliminary data.</text>
</comment>
<dbReference type="Pfam" id="PF25794">
    <property type="entry name" value="SACS"/>
    <property type="match status" value="1"/>
</dbReference>
<feature type="compositionally biased region" description="Polar residues" evidence="1">
    <location>
        <begin position="1521"/>
        <end position="1537"/>
    </location>
</feature>
<dbReference type="Pfam" id="PF12449">
    <property type="entry name" value="DUF3684"/>
    <property type="match status" value="1"/>
</dbReference>
<feature type="domain" description="Sacsin/Nov" evidence="2">
    <location>
        <begin position="21"/>
        <end position="147"/>
    </location>
</feature>